<feature type="compositionally biased region" description="Low complexity" evidence="1">
    <location>
        <begin position="24"/>
        <end position="40"/>
    </location>
</feature>
<feature type="region of interest" description="Disordered" evidence="1">
    <location>
        <begin position="1"/>
        <end position="94"/>
    </location>
</feature>
<feature type="region of interest" description="Disordered" evidence="1">
    <location>
        <begin position="247"/>
        <end position="289"/>
    </location>
</feature>
<feature type="compositionally biased region" description="Basic and acidic residues" evidence="1">
    <location>
        <begin position="388"/>
        <end position="400"/>
    </location>
</feature>
<feature type="region of interest" description="Disordered" evidence="1">
    <location>
        <begin position="107"/>
        <end position="229"/>
    </location>
</feature>
<keyword evidence="5" id="KW-1185">Reference proteome</keyword>
<dbReference type="GO" id="GO:0005737">
    <property type="term" value="C:cytoplasm"/>
    <property type="evidence" value="ECO:0007669"/>
    <property type="project" value="TreeGrafter"/>
</dbReference>
<evidence type="ECO:0000313" key="4">
    <source>
        <dbReference type="Proteomes" id="UP000230605"/>
    </source>
</evidence>
<dbReference type="Proteomes" id="UP000230605">
    <property type="component" value="Chromosome 1"/>
</dbReference>
<evidence type="ECO:0000256" key="1">
    <source>
        <dbReference type="SAM" id="MobiDB-lite"/>
    </source>
</evidence>
<protein>
    <submittedName>
        <fullName evidence="2">Protein PAL1</fullName>
    </submittedName>
</protein>
<dbReference type="OrthoDB" id="5352132at2759"/>
<feature type="compositionally biased region" description="Polar residues" evidence="1">
    <location>
        <begin position="336"/>
        <end position="346"/>
    </location>
</feature>
<reference evidence="2 4" key="1">
    <citation type="submission" date="2015-10" db="EMBL/GenBank/DDBJ databases">
        <title>The cercosporin biosynthetic gene cluster was horizontally transferred to several fungal lineages and shown to be expanded in Cercospora beticola based on microsynteny with recipient genomes.</title>
        <authorList>
            <person name="De Jonge R."/>
            <person name="Ebert M.K."/>
            <person name="Suttle J.C."/>
            <person name="Jurick Ii W.M."/>
            <person name="Secor G.A."/>
            <person name="Thomma B.P."/>
            <person name="Van De Peer Y."/>
            <person name="Bolton M.D."/>
        </authorList>
    </citation>
    <scope>NUCLEOTIDE SEQUENCE [LARGE SCALE GENOMIC DNA]</scope>
    <source>
        <strain evidence="2 4">09-40</strain>
    </source>
</reference>
<sequence length="525" mass="58823">MAFFAEPAAASDRQRAPVGLSLDLPPTNLPSPSFSSNNPFRRAASPSPRHPSFNSNTLPVVQRPERPMSTNPFLDDDEVARLRQQQARPVQVPEDIFNDLSLLDKPLSNGQSGAGAYIVKRPEDRAPPRPSGPPPTYRPSGERDRPPRPVRSPDKSTFPRSRPRRASESSVMEKERRPRVEREELRERTESSERRRAERRKEREERHKREKERVRNGEKPRRKPQGLDIIDKLDVTGIYGQGLFHHDGPFDACNPHRNSKKDRRAPMQAFPADSANMQLGGAGPLRSQLDLDKFHGRGEEGFSEYAATRKKTETNQWKTEPVTIDPLQRGELVHGQETNGLGTSTFLEGAPASRKDMQRRDSEDPELNVGGLSRKKSIAQRFRGMSASRRDRPADLRSPEARYQYGGPTSPPIPQTKAISAGGPVKAKYSKDNEINPFDSDYEAAFDKKGTQIRIAEQERPRNRSRAGSSPKAPPLTRTQTSDARLPSRNGRVSSGDEERPSGVSGFLNRMRSVKGGPRRPRAAE</sequence>
<evidence type="ECO:0000313" key="3">
    <source>
        <dbReference type="EMBL" id="WPA97122.1"/>
    </source>
</evidence>
<dbReference type="AlphaFoldDB" id="A0A2G5I8Y4"/>
<proteinExistence type="predicted"/>
<gene>
    <name evidence="2" type="ORF">CB0940_01676</name>
    <name evidence="3" type="ORF">RHO25_001730</name>
</gene>
<name>A0A2G5I8Y4_CERBT</name>
<dbReference type="Proteomes" id="UP001302367">
    <property type="component" value="Chromosome 1"/>
</dbReference>
<feature type="compositionally biased region" description="Basic and acidic residues" evidence="1">
    <location>
        <begin position="140"/>
        <end position="154"/>
    </location>
</feature>
<organism evidence="2 4">
    <name type="scientific">Cercospora beticola</name>
    <name type="common">Sugarbeet leaf spot fungus</name>
    <dbReference type="NCBI Taxonomy" id="122368"/>
    <lineage>
        <taxon>Eukaryota</taxon>
        <taxon>Fungi</taxon>
        <taxon>Dikarya</taxon>
        <taxon>Ascomycota</taxon>
        <taxon>Pezizomycotina</taxon>
        <taxon>Dothideomycetes</taxon>
        <taxon>Dothideomycetidae</taxon>
        <taxon>Mycosphaerellales</taxon>
        <taxon>Mycosphaerellaceae</taxon>
        <taxon>Cercospora</taxon>
    </lineage>
</organism>
<dbReference type="Pfam" id="PF08316">
    <property type="entry name" value="Pal1"/>
    <property type="match status" value="1"/>
</dbReference>
<reference evidence="3 5" key="2">
    <citation type="submission" date="2023-09" db="EMBL/GenBank/DDBJ databases">
        <title>Complete-Gapless Cercospora beticola genome.</title>
        <authorList>
            <person name="Wyatt N.A."/>
            <person name="Spanner R.E."/>
            <person name="Bolton M.D."/>
        </authorList>
    </citation>
    <scope>NUCLEOTIDE SEQUENCE [LARGE SCALE GENOMIC DNA]</scope>
    <source>
        <strain evidence="3">Cb09-40</strain>
    </source>
</reference>
<feature type="compositionally biased region" description="Basic and acidic residues" evidence="1">
    <location>
        <begin position="165"/>
        <end position="219"/>
    </location>
</feature>
<evidence type="ECO:0000313" key="2">
    <source>
        <dbReference type="EMBL" id="PIB01182.1"/>
    </source>
</evidence>
<dbReference type="PANTHER" id="PTHR28307">
    <property type="entry name" value="PROTEIN PAL1"/>
    <property type="match status" value="1"/>
</dbReference>
<dbReference type="InterPro" id="IPR013226">
    <property type="entry name" value="Pal1"/>
</dbReference>
<feature type="region of interest" description="Disordered" evidence="1">
    <location>
        <begin position="305"/>
        <end position="525"/>
    </location>
</feature>
<evidence type="ECO:0000313" key="5">
    <source>
        <dbReference type="Proteomes" id="UP001302367"/>
    </source>
</evidence>
<dbReference type="EMBL" id="LKMD01000100">
    <property type="protein sequence ID" value="PIB01182.1"/>
    <property type="molecule type" value="Genomic_DNA"/>
</dbReference>
<accession>A0A2G5I8Y4</accession>
<feature type="compositionally biased region" description="Pro residues" evidence="1">
    <location>
        <begin position="128"/>
        <end position="137"/>
    </location>
</feature>
<dbReference type="EMBL" id="CP134184">
    <property type="protein sequence ID" value="WPA97122.1"/>
    <property type="molecule type" value="Genomic_DNA"/>
</dbReference>
<feature type="compositionally biased region" description="Basic and acidic residues" evidence="1">
    <location>
        <begin position="445"/>
        <end position="462"/>
    </location>
</feature>
<dbReference type="PANTHER" id="PTHR28307:SF2">
    <property type="entry name" value="PROTEIN PAL1"/>
    <property type="match status" value="1"/>
</dbReference>
<feature type="compositionally biased region" description="Basic and acidic residues" evidence="1">
    <location>
        <begin position="353"/>
        <end position="362"/>
    </location>
</feature>